<dbReference type="OrthoDB" id="6987031at2"/>
<dbReference type="PROSITE" id="PS51257">
    <property type="entry name" value="PROKAR_LIPOPROTEIN"/>
    <property type="match status" value="1"/>
</dbReference>
<dbReference type="Pfam" id="PF11340">
    <property type="entry name" value="DUF3142"/>
    <property type="match status" value="1"/>
</dbReference>
<evidence type="ECO:0000313" key="1">
    <source>
        <dbReference type="EMBL" id="QFY43595.1"/>
    </source>
</evidence>
<name>A0A5Q0BI82_9GAMM</name>
<organism evidence="1 2">
    <name type="scientific">Candidatus Methylospira mobilis</name>
    <dbReference type="NCBI Taxonomy" id="1808979"/>
    <lineage>
        <taxon>Bacteria</taxon>
        <taxon>Pseudomonadati</taxon>
        <taxon>Pseudomonadota</taxon>
        <taxon>Gammaproteobacteria</taxon>
        <taxon>Methylococcales</taxon>
        <taxon>Methylococcaceae</taxon>
        <taxon>Candidatus Methylospira</taxon>
    </lineage>
</organism>
<dbReference type="KEGG" id="mmob:F6R98_13995"/>
<dbReference type="Proteomes" id="UP000325755">
    <property type="component" value="Chromosome"/>
</dbReference>
<gene>
    <name evidence="1" type="ORF">F6R98_13995</name>
</gene>
<evidence type="ECO:0000313" key="2">
    <source>
        <dbReference type="Proteomes" id="UP000325755"/>
    </source>
</evidence>
<sequence>MGKRTKVLLVSGLIISLSCLGIWDWRDSAPVAAVDYWAWRPNVHLARVLPDAGTLYLLEGELLQRGDSIRFQRRGFPPSVASAHPIVMVYRLEVMQWPDSLQRQIRQDIEAFAARGNRVWGIQLDFDAATARLGSYGALLRQVRAALPPQYRLSVTGLMDWASQGRLEDLNALEGVVSEVVFQTYQGASPIQGHRRYLQRLSQRKLTVPFKIGLIEHGDYDADALAAVSRHPYYRGTVVFLLPERRVQ</sequence>
<dbReference type="RefSeq" id="WP_153249577.1">
    <property type="nucleotide sequence ID" value="NZ_CP044205.1"/>
</dbReference>
<accession>A0A5Q0BI82</accession>
<dbReference type="EMBL" id="CP044205">
    <property type="protein sequence ID" value="QFY43595.1"/>
    <property type="molecule type" value="Genomic_DNA"/>
</dbReference>
<dbReference type="InParanoid" id="A0A5Q0BI82"/>
<protein>
    <submittedName>
        <fullName evidence="1">DUF3142 domain-containing protein</fullName>
    </submittedName>
</protein>
<proteinExistence type="predicted"/>
<dbReference type="InterPro" id="IPR021488">
    <property type="entry name" value="DUF3142"/>
</dbReference>
<dbReference type="AlphaFoldDB" id="A0A5Q0BI82"/>
<reference evidence="1 2" key="1">
    <citation type="submission" date="2019-09" db="EMBL/GenBank/DDBJ databases">
        <title>Ecophysiology of the spiral-shaped methanotroph Methylospira mobilis as revealed by the complete genome sequence.</title>
        <authorList>
            <person name="Oshkin I.Y."/>
            <person name="Dedysh S.N."/>
            <person name="Miroshnikov K."/>
            <person name="Danilova O.V."/>
            <person name="Hakobyan A."/>
            <person name="Liesack W."/>
        </authorList>
    </citation>
    <scope>NUCLEOTIDE SEQUENCE [LARGE SCALE GENOMIC DNA]</scope>
    <source>
        <strain evidence="1 2">Shm1</strain>
    </source>
</reference>
<keyword evidence="2" id="KW-1185">Reference proteome</keyword>